<dbReference type="AlphaFoldDB" id="A0A9W8H695"/>
<feature type="signal peptide" evidence="1">
    <location>
        <begin position="1"/>
        <end position="26"/>
    </location>
</feature>
<accession>A0A9W8H695</accession>
<evidence type="ECO:0000313" key="2">
    <source>
        <dbReference type="EMBL" id="KAJ2757456.1"/>
    </source>
</evidence>
<protein>
    <recommendedName>
        <fullName evidence="4">Secreted protein</fullName>
    </recommendedName>
</protein>
<proteinExistence type="predicted"/>
<dbReference type="EMBL" id="JANBUH010000001">
    <property type="protein sequence ID" value="KAJ2757456.1"/>
    <property type="molecule type" value="Genomic_DNA"/>
</dbReference>
<evidence type="ECO:0000256" key="1">
    <source>
        <dbReference type="SAM" id="SignalP"/>
    </source>
</evidence>
<sequence>MIAQHFYSFSLSAILLFCMAVPVTVADMEPVESQAPLGHSMLGALPQRTIDHGVIPNADLQLFGTPPMVFKRAGDTVAPLNEGTVDRPVSGDISEMSIQDNQPKALRRRWYPYSGYGGYGNYPYYPYYPYGGGLNLELGLGLGLHL</sequence>
<evidence type="ECO:0000313" key="3">
    <source>
        <dbReference type="Proteomes" id="UP001140011"/>
    </source>
</evidence>
<dbReference type="OrthoDB" id="5582929at2759"/>
<gene>
    <name evidence="2" type="ORF">GGI19_000057</name>
</gene>
<keyword evidence="1" id="KW-0732">Signal</keyword>
<evidence type="ECO:0008006" key="4">
    <source>
        <dbReference type="Google" id="ProtNLM"/>
    </source>
</evidence>
<reference evidence="2" key="1">
    <citation type="submission" date="2022-07" db="EMBL/GenBank/DDBJ databases">
        <title>Phylogenomic reconstructions and comparative analyses of Kickxellomycotina fungi.</title>
        <authorList>
            <person name="Reynolds N.K."/>
            <person name="Stajich J.E."/>
            <person name="Barry K."/>
            <person name="Grigoriev I.V."/>
            <person name="Crous P."/>
            <person name="Smith M.E."/>
        </authorList>
    </citation>
    <scope>NUCLEOTIDE SEQUENCE</scope>
    <source>
        <strain evidence="2">BCRC 34297</strain>
    </source>
</reference>
<feature type="chain" id="PRO_5040736113" description="Secreted protein" evidence="1">
    <location>
        <begin position="27"/>
        <end position="146"/>
    </location>
</feature>
<name>A0A9W8H695_9FUNG</name>
<keyword evidence="3" id="KW-1185">Reference proteome</keyword>
<organism evidence="2 3">
    <name type="scientific">Coemansia pectinata</name>
    <dbReference type="NCBI Taxonomy" id="1052879"/>
    <lineage>
        <taxon>Eukaryota</taxon>
        <taxon>Fungi</taxon>
        <taxon>Fungi incertae sedis</taxon>
        <taxon>Zoopagomycota</taxon>
        <taxon>Kickxellomycotina</taxon>
        <taxon>Kickxellomycetes</taxon>
        <taxon>Kickxellales</taxon>
        <taxon>Kickxellaceae</taxon>
        <taxon>Coemansia</taxon>
    </lineage>
</organism>
<comment type="caution">
    <text evidence="2">The sequence shown here is derived from an EMBL/GenBank/DDBJ whole genome shotgun (WGS) entry which is preliminary data.</text>
</comment>
<dbReference type="Proteomes" id="UP001140011">
    <property type="component" value="Unassembled WGS sequence"/>
</dbReference>